<gene>
    <name evidence="9" type="ORF">SRAS04492_LOCUS8742</name>
</gene>
<protein>
    <recommendedName>
        <fullName evidence="8">Nucleoside diphosphate kinase-like domain-containing protein</fullName>
    </recommendedName>
</protein>
<comment type="caution">
    <text evidence="6">Lacks conserved residue(s) required for the propagation of feature annotation.</text>
</comment>
<dbReference type="GO" id="GO:0006183">
    <property type="term" value="P:GTP biosynthetic process"/>
    <property type="evidence" value="ECO:0007669"/>
    <property type="project" value="InterPro"/>
</dbReference>
<organism evidence="9">
    <name type="scientific">Strombidium rassoulzadegani</name>
    <dbReference type="NCBI Taxonomy" id="1082188"/>
    <lineage>
        <taxon>Eukaryota</taxon>
        <taxon>Sar</taxon>
        <taxon>Alveolata</taxon>
        <taxon>Ciliophora</taxon>
        <taxon>Intramacronucleata</taxon>
        <taxon>Spirotrichea</taxon>
        <taxon>Oligotrichia</taxon>
        <taxon>Strombidiidae</taxon>
        <taxon>Strombidium</taxon>
    </lineage>
</organism>
<feature type="domain" description="Nucleoside diphosphate kinase-like" evidence="8">
    <location>
        <begin position="117"/>
        <end position="257"/>
    </location>
</feature>
<evidence type="ECO:0000256" key="5">
    <source>
        <dbReference type="ARBA" id="ARBA00022840"/>
    </source>
</evidence>
<dbReference type="PROSITE" id="PS51374">
    <property type="entry name" value="NDPK_LIKE"/>
    <property type="match status" value="2"/>
</dbReference>
<evidence type="ECO:0000256" key="1">
    <source>
        <dbReference type="ARBA" id="ARBA00008142"/>
    </source>
</evidence>
<dbReference type="SUPFAM" id="SSF54919">
    <property type="entry name" value="Nucleoside diphosphate kinase, NDK"/>
    <property type="match status" value="2"/>
</dbReference>
<evidence type="ECO:0000256" key="2">
    <source>
        <dbReference type="ARBA" id="ARBA00022679"/>
    </source>
</evidence>
<dbReference type="GO" id="GO:0004550">
    <property type="term" value="F:nucleoside diphosphate kinase activity"/>
    <property type="evidence" value="ECO:0007669"/>
    <property type="project" value="InterPro"/>
</dbReference>
<evidence type="ECO:0000256" key="6">
    <source>
        <dbReference type="PROSITE-ProRule" id="PRU00706"/>
    </source>
</evidence>
<evidence type="ECO:0000256" key="4">
    <source>
        <dbReference type="ARBA" id="ARBA00022777"/>
    </source>
</evidence>
<dbReference type="PANTHER" id="PTHR46161:SF3">
    <property type="entry name" value="NUCLEOSIDE DIPHOSPHATE KINASE DDB_G0292928-RELATED"/>
    <property type="match status" value="1"/>
</dbReference>
<dbReference type="PANTHER" id="PTHR46161">
    <property type="entry name" value="NUCLEOSIDE DIPHOSPHATE KINASE"/>
    <property type="match status" value="1"/>
</dbReference>
<dbReference type="GO" id="GO:0006241">
    <property type="term" value="P:CTP biosynthetic process"/>
    <property type="evidence" value="ECO:0007669"/>
    <property type="project" value="InterPro"/>
</dbReference>
<dbReference type="CDD" id="cd04412">
    <property type="entry name" value="NDPk7B"/>
    <property type="match status" value="1"/>
</dbReference>
<comment type="similarity">
    <text evidence="1 6 7">Belongs to the NDK family.</text>
</comment>
<dbReference type="PRINTS" id="PR01243">
    <property type="entry name" value="NUCDPKINASE"/>
</dbReference>
<dbReference type="EMBL" id="HBIA01017686">
    <property type="protein sequence ID" value="CAE0236933.1"/>
    <property type="molecule type" value="Transcribed_RNA"/>
</dbReference>
<dbReference type="InterPro" id="IPR037993">
    <property type="entry name" value="NDPk7B"/>
</dbReference>
<keyword evidence="2" id="KW-0808">Transferase</keyword>
<keyword evidence="4" id="KW-0418">Kinase</keyword>
<proteinExistence type="inferred from homology"/>
<dbReference type="InterPro" id="IPR001564">
    <property type="entry name" value="Nucleoside_diP_kinase"/>
</dbReference>
<dbReference type="Gene3D" id="3.30.70.141">
    <property type="entry name" value="Nucleoside diphosphate kinase-like domain"/>
    <property type="match status" value="2"/>
</dbReference>
<evidence type="ECO:0000313" key="9">
    <source>
        <dbReference type="EMBL" id="CAE0236933.1"/>
    </source>
</evidence>
<dbReference type="SMART" id="SM00562">
    <property type="entry name" value="NDK"/>
    <property type="match status" value="1"/>
</dbReference>
<dbReference type="GO" id="GO:0006228">
    <property type="term" value="P:UTP biosynthetic process"/>
    <property type="evidence" value="ECO:0007669"/>
    <property type="project" value="InterPro"/>
</dbReference>
<evidence type="ECO:0000259" key="8">
    <source>
        <dbReference type="SMART" id="SM00562"/>
    </source>
</evidence>
<dbReference type="InterPro" id="IPR034907">
    <property type="entry name" value="NDK-like_dom"/>
</dbReference>
<evidence type="ECO:0000256" key="3">
    <source>
        <dbReference type="ARBA" id="ARBA00022741"/>
    </source>
</evidence>
<sequence>MARLTQEDVVTLFPDQVQQTAFVSDFITHLTSDVCLGLELLKVNAVEDLLRVAGPSNALQAKNQAPDSLRAMFGKESLRNAVHASESEELASSEIDYFFNQGKHKAQGHCKTSAILNNCSLLMLKPNILKTGAVGGVINALLNEGGFEISAAELFNLSKQSACEFFEVYKGVDPDFNSATDYVAFGGPVVVLEVRQEDVVQKLRHFCGPHDPEEARRLRPGSLRALHGSDRIQNGVHCTDLEEDGSLECEFFFVLMQSN</sequence>
<keyword evidence="5" id="KW-0067">ATP-binding</keyword>
<dbReference type="GO" id="GO:0005524">
    <property type="term" value="F:ATP binding"/>
    <property type="evidence" value="ECO:0007669"/>
    <property type="project" value="UniProtKB-KW"/>
</dbReference>
<name>A0A7S3CTM4_9SPIT</name>
<evidence type="ECO:0000256" key="7">
    <source>
        <dbReference type="RuleBase" id="RU004011"/>
    </source>
</evidence>
<dbReference type="InterPro" id="IPR036850">
    <property type="entry name" value="NDK-like_dom_sf"/>
</dbReference>
<dbReference type="AlphaFoldDB" id="A0A7S3CTM4"/>
<keyword evidence="3" id="KW-0547">Nucleotide-binding</keyword>
<reference evidence="9" key="1">
    <citation type="submission" date="2021-01" db="EMBL/GenBank/DDBJ databases">
        <authorList>
            <person name="Corre E."/>
            <person name="Pelletier E."/>
            <person name="Niang G."/>
            <person name="Scheremetjew M."/>
            <person name="Finn R."/>
            <person name="Kale V."/>
            <person name="Holt S."/>
            <person name="Cochrane G."/>
            <person name="Meng A."/>
            <person name="Brown T."/>
            <person name="Cohen L."/>
        </authorList>
    </citation>
    <scope>NUCLEOTIDE SEQUENCE</scope>
    <source>
        <strain evidence="9">Ras09</strain>
    </source>
</reference>
<dbReference type="Pfam" id="PF00334">
    <property type="entry name" value="NDK"/>
    <property type="match status" value="2"/>
</dbReference>
<accession>A0A7S3CTM4</accession>